<dbReference type="InterPro" id="IPR033985">
    <property type="entry name" value="SusD-like_N"/>
</dbReference>
<sequence length="566" mass="64556">MKTKKILYIVILLLPFIACKKEGFLDRFPLDAISEQTYFKNENDLKLYINRFYDNLPVQRTRDPLSDYGTDAQSDNYAMGNINQFLSGQYVVPPNGGGWSISDWAGIRNVNFFLKRYNRAVIDQTLKNYYGGEAHFFRALFYWEKVKRFGAVPWLSSDLTDTSSMALYGPRQPHKVVMDSVLADLDFAAGNAADATNSNFAGRITKDVALALKARICLWEGTFRKYHGLGDEQKFLREAASAAETLMNTGRYQIYKTGNPSSDYYNLFIQEELKGNKENILARRFIRDVSMHNLTRDISNVWPALTKDFVRSFLMRDGKPAALSTLYLGDNTLDDEQANRDPRFSQIIATRGFSFTNNTDGTKDLMTLPRIPGVVTGYALIKNYSPDPLQWVQSQSTLDLFIFRYAETLLIYAEAKAELGEADQTVINRTINEIRSRVGMANMVIANLVKDPDSDFPELPVLIDEIRRERRIELVGEGHRFDDLLRWKAGKLLENPETILGMKLTPALRSQYPASQVSNVQVNGNFYIRVYPNVASRTWNDKMYLYPIPTDQLTLNPALLPQNPGW</sequence>
<dbReference type="OrthoDB" id="5694214at2"/>
<dbReference type="SUPFAM" id="SSF48452">
    <property type="entry name" value="TPR-like"/>
    <property type="match status" value="1"/>
</dbReference>
<keyword evidence="9" id="KW-1185">Reference proteome</keyword>
<evidence type="ECO:0000256" key="1">
    <source>
        <dbReference type="ARBA" id="ARBA00004442"/>
    </source>
</evidence>
<comment type="caution">
    <text evidence="8">The sequence shown here is derived from an EMBL/GenBank/DDBJ whole genome shotgun (WGS) entry which is preliminary data.</text>
</comment>
<dbReference type="Proteomes" id="UP000245647">
    <property type="component" value="Unassembled WGS sequence"/>
</dbReference>
<dbReference type="AlphaFoldDB" id="A0A2U2PFD4"/>
<proteinExistence type="inferred from homology"/>
<evidence type="ECO:0000256" key="2">
    <source>
        <dbReference type="ARBA" id="ARBA00006275"/>
    </source>
</evidence>
<keyword evidence="4" id="KW-0472">Membrane</keyword>
<organism evidence="8 9">
    <name type="scientific">Pararcticibacter amylolyticus</name>
    <dbReference type="NCBI Taxonomy" id="2173175"/>
    <lineage>
        <taxon>Bacteria</taxon>
        <taxon>Pseudomonadati</taxon>
        <taxon>Bacteroidota</taxon>
        <taxon>Sphingobacteriia</taxon>
        <taxon>Sphingobacteriales</taxon>
        <taxon>Sphingobacteriaceae</taxon>
        <taxon>Pararcticibacter</taxon>
    </lineage>
</organism>
<keyword evidence="5" id="KW-0998">Cell outer membrane</keyword>
<keyword evidence="3" id="KW-0732">Signal</keyword>
<comment type="subcellular location">
    <subcellularLocation>
        <location evidence="1">Cell outer membrane</location>
    </subcellularLocation>
</comment>
<dbReference type="InterPro" id="IPR011990">
    <property type="entry name" value="TPR-like_helical_dom_sf"/>
</dbReference>
<name>A0A2U2PFD4_9SPHI</name>
<dbReference type="Gene3D" id="1.25.40.390">
    <property type="match status" value="1"/>
</dbReference>
<evidence type="ECO:0000259" key="7">
    <source>
        <dbReference type="Pfam" id="PF14322"/>
    </source>
</evidence>
<dbReference type="Pfam" id="PF07980">
    <property type="entry name" value="SusD_RagB"/>
    <property type="match status" value="1"/>
</dbReference>
<evidence type="ECO:0000313" key="8">
    <source>
        <dbReference type="EMBL" id="PWG80117.1"/>
    </source>
</evidence>
<evidence type="ECO:0000313" key="9">
    <source>
        <dbReference type="Proteomes" id="UP000245647"/>
    </source>
</evidence>
<evidence type="ECO:0000256" key="3">
    <source>
        <dbReference type="ARBA" id="ARBA00022729"/>
    </source>
</evidence>
<feature type="domain" description="SusD-like N-terminal" evidence="7">
    <location>
        <begin position="37"/>
        <end position="218"/>
    </location>
</feature>
<reference evidence="8 9" key="1">
    <citation type="submission" date="2018-04" db="EMBL/GenBank/DDBJ databases">
        <title>Pedobacter chongqingensis sp. nov., isolated from a rottenly hemp rope.</title>
        <authorList>
            <person name="Cai Y."/>
        </authorList>
    </citation>
    <scope>NUCLEOTIDE SEQUENCE [LARGE SCALE GENOMIC DNA]</scope>
    <source>
        <strain evidence="8 9">FJ4-8</strain>
    </source>
</reference>
<evidence type="ECO:0000256" key="4">
    <source>
        <dbReference type="ARBA" id="ARBA00023136"/>
    </source>
</evidence>
<dbReference type="EMBL" id="QEAS01000010">
    <property type="protein sequence ID" value="PWG80117.1"/>
    <property type="molecule type" value="Genomic_DNA"/>
</dbReference>
<accession>A0A2U2PFD4</accession>
<dbReference type="RefSeq" id="WP_109416234.1">
    <property type="nucleotide sequence ID" value="NZ_QEAS01000010.1"/>
</dbReference>
<feature type="domain" description="RagB/SusD" evidence="6">
    <location>
        <begin position="305"/>
        <end position="566"/>
    </location>
</feature>
<comment type="similarity">
    <text evidence="2">Belongs to the SusD family.</text>
</comment>
<protein>
    <submittedName>
        <fullName evidence="8">RagB/SusD family nutrient uptake outer membrane protein</fullName>
    </submittedName>
</protein>
<dbReference type="InterPro" id="IPR012944">
    <property type="entry name" value="SusD_RagB_dom"/>
</dbReference>
<evidence type="ECO:0000259" key="6">
    <source>
        <dbReference type="Pfam" id="PF07980"/>
    </source>
</evidence>
<evidence type="ECO:0000256" key="5">
    <source>
        <dbReference type="ARBA" id="ARBA00023237"/>
    </source>
</evidence>
<dbReference type="Pfam" id="PF14322">
    <property type="entry name" value="SusD-like_3"/>
    <property type="match status" value="1"/>
</dbReference>
<dbReference type="GO" id="GO:0009279">
    <property type="term" value="C:cell outer membrane"/>
    <property type="evidence" value="ECO:0007669"/>
    <property type="project" value="UniProtKB-SubCell"/>
</dbReference>
<gene>
    <name evidence="8" type="ORF">DDR33_13015</name>
</gene>